<dbReference type="OrthoDB" id="625722at2"/>
<dbReference type="Gene3D" id="3.40.1170.60">
    <property type="match status" value="1"/>
</dbReference>
<organism evidence="4 5">
    <name type="scientific">Sphingobacterium gobiense</name>
    <dbReference type="NCBI Taxonomy" id="1382456"/>
    <lineage>
        <taxon>Bacteria</taxon>
        <taxon>Pseudomonadati</taxon>
        <taxon>Bacteroidota</taxon>
        <taxon>Sphingobacteriia</taxon>
        <taxon>Sphingobacteriales</taxon>
        <taxon>Sphingobacteriaceae</taxon>
        <taxon>Sphingobacterium</taxon>
    </lineage>
</organism>
<feature type="domain" description="UmuC" evidence="3">
    <location>
        <begin position="19"/>
        <end position="152"/>
    </location>
</feature>
<evidence type="ECO:0000256" key="1">
    <source>
        <dbReference type="ARBA" id="ARBA00010945"/>
    </source>
</evidence>
<dbReference type="PANTHER" id="PTHR35369:SF2">
    <property type="entry name" value="BLR3025 PROTEIN"/>
    <property type="match status" value="1"/>
</dbReference>
<dbReference type="InterPro" id="IPR043128">
    <property type="entry name" value="Rev_trsase/Diguanyl_cyclase"/>
</dbReference>
<proteinExistence type="inferred from homology"/>
<dbReference type="InterPro" id="IPR043502">
    <property type="entry name" value="DNA/RNA_pol_sf"/>
</dbReference>
<dbReference type="InterPro" id="IPR001126">
    <property type="entry name" value="UmuC"/>
</dbReference>
<dbReference type="SUPFAM" id="SSF56672">
    <property type="entry name" value="DNA/RNA polymerases"/>
    <property type="match status" value="1"/>
</dbReference>
<dbReference type="GO" id="GO:0006281">
    <property type="term" value="P:DNA repair"/>
    <property type="evidence" value="ECO:0007669"/>
    <property type="project" value="InterPro"/>
</dbReference>
<reference evidence="4 5" key="1">
    <citation type="submission" date="2018-02" db="EMBL/GenBank/DDBJ databases">
        <title>The draft genome of Sphingobacterium gobiense H7.</title>
        <authorList>
            <person name="Li L."/>
            <person name="Liu L."/>
            <person name="Zhang X."/>
            <person name="Wang T."/>
            <person name="Liang L."/>
        </authorList>
    </citation>
    <scope>NUCLEOTIDE SEQUENCE [LARGE SCALE GENOMIC DNA]</scope>
    <source>
        <strain evidence="4 5">ACCC 05757</strain>
    </source>
</reference>
<dbReference type="CDD" id="cd03468">
    <property type="entry name" value="PolY_like"/>
    <property type="match status" value="1"/>
</dbReference>
<dbReference type="Gene3D" id="3.30.70.270">
    <property type="match status" value="1"/>
</dbReference>
<evidence type="ECO:0000313" key="4">
    <source>
        <dbReference type="EMBL" id="PRD56438.1"/>
    </source>
</evidence>
<keyword evidence="2" id="KW-0227">DNA damage</keyword>
<evidence type="ECO:0000256" key="2">
    <source>
        <dbReference type="ARBA" id="ARBA00022763"/>
    </source>
</evidence>
<gene>
    <name evidence="4" type="ORF">C5749_04095</name>
</gene>
<keyword evidence="5" id="KW-1185">Reference proteome</keyword>
<keyword evidence="4" id="KW-0808">Transferase</keyword>
<dbReference type="EMBL" id="PVBS01000001">
    <property type="protein sequence ID" value="PRD56438.1"/>
    <property type="molecule type" value="Genomic_DNA"/>
</dbReference>
<accession>A0A2S9JTA2</accession>
<dbReference type="InterPro" id="IPR050356">
    <property type="entry name" value="SulA_CellDiv_inhibitor"/>
</dbReference>
<sequence>MVKRYAVLWFPFLLTDWYTKHNPQLTHTPFVFAMPERGKMCVSAVSPLAAELGVIPNMVVADARAAIPKLEVLQDKPLRKERLLKSIGLWCMRYTPMISMDTTGFLILDITGCAHLWGGEEAYLQEIYLQLKQKGYEVRISIASTIGAAWAIARYGQHGIIIPDNMQQEILSTMPIACLRLKSNLLERLKKLGFRTVVSVTQIPPQVLKRRFGEDLGKRVRQALGEEEEFITPLKPVIPYAERLPCLEPIRTAKGIEMAIEELLGMLCKRLMGEGKGLRKAKLSCYRVDGKVKYIEIGTSRASAHIAHLLDLFKQQIPTIAPGWGIEVFVLEAIKVEETTPIQELLWNGEGNLDNDALAELLDRVKGKDSHCRIQRFLPDEHYWPERSIRLATSLTEKRTTVWRTDRPRPTRLLNPPHPIEVTAPIPDYPPMLFRYKGEVHLIKKADGPERIERAWWIEQGEHRDYYYVEDDQGRRYWLFRLGHYQGDRSANWYLHGFFA</sequence>
<dbReference type="AlphaFoldDB" id="A0A2S9JTA2"/>
<evidence type="ECO:0000259" key="3">
    <source>
        <dbReference type="Pfam" id="PF00817"/>
    </source>
</evidence>
<dbReference type="RefSeq" id="WP_105723248.1">
    <property type="nucleotide sequence ID" value="NZ_PVBS01000001.1"/>
</dbReference>
<comment type="similarity">
    <text evidence="1">Belongs to the DNA polymerase type-Y family.</text>
</comment>
<dbReference type="Pfam" id="PF00817">
    <property type="entry name" value="IMS"/>
    <property type="match status" value="1"/>
</dbReference>
<name>A0A2S9JTA2_9SPHI</name>
<dbReference type="PANTHER" id="PTHR35369">
    <property type="entry name" value="BLR3025 PROTEIN-RELATED"/>
    <property type="match status" value="1"/>
</dbReference>
<dbReference type="Proteomes" id="UP000238642">
    <property type="component" value="Unassembled WGS sequence"/>
</dbReference>
<protein>
    <submittedName>
        <fullName evidence="4">Nucleotidyltransferase</fullName>
    </submittedName>
</protein>
<comment type="caution">
    <text evidence="4">The sequence shown here is derived from an EMBL/GenBank/DDBJ whole genome shotgun (WGS) entry which is preliminary data.</text>
</comment>
<dbReference type="GO" id="GO:0016740">
    <property type="term" value="F:transferase activity"/>
    <property type="evidence" value="ECO:0007669"/>
    <property type="project" value="UniProtKB-KW"/>
</dbReference>
<evidence type="ECO:0000313" key="5">
    <source>
        <dbReference type="Proteomes" id="UP000238642"/>
    </source>
</evidence>